<organism evidence="1 2">
    <name type="scientific">Nitrospira tepida</name>
    <dbReference type="NCBI Taxonomy" id="2973512"/>
    <lineage>
        <taxon>Bacteria</taxon>
        <taxon>Pseudomonadati</taxon>
        <taxon>Nitrospirota</taxon>
        <taxon>Nitrospiria</taxon>
        <taxon>Nitrospirales</taxon>
        <taxon>Nitrospiraceae</taxon>
        <taxon>Nitrospira</taxon>
    </lineage>
</organism>
<protein>
    <recommendedName>
        <fullName evidence="3">AsmA domain-containing protein</fullName>
    </recommendedName>
</protein>
<reference evidence="1" key="1">
    <citation type="submission" date="2022-10" db="EMBL/GenBank/DDBJ databases">
        <authorList>
            <person name="Koch H."/>
        </authorList>
    </citation>
    <scope>NUCLEOTIDE SEQUENCE</scope>
    <source>
        <strain evidence="1">DNF</strain>
    </source>
</reference>
<keyword evidence="2" id="KW-1185">Reference proteome</keyword>
<evidence type="ECO:0008006" key="3">
    <source>
        <dbReference type="Google" id="ProtNLM"/>
    </source>
</evidence>
<dbReference type="RefSeq" id="WP_289271579.1">
    <property type="nucleotide sequence ID" value="NZ_OX365700.1"/>
</dbReference>
<evidence type="ECO:0000313" key="1">
    <source>
        <dbReference type="EMBL" id="CAI4034172.1"/>
    </source>
</evidence>
<dbReference type="InterPro" id="IPR052894">
    <property type="entry name" value="AsmA-related"/>
</dbReference>
<dbReference type="EMBL" id="OX365700">
    <property type="protein sequence ID" value="CAI4034172.1"/>
    <property type="molecule type" value="Genomic_DNA"/>
</dbReference>
<accession>A0AA86T9N6</accession>
<proteinExistence type="predicted"/>
<dbReference type="GO" id="GO:0005886">
    <property type="term" value="C:plasma membrane"/>
    <property type="evidence" value="ECO:0007669"/>
    <property type="project" value="TreeGrafter"/>
</dbReference>
<dbReference type="Pfam" id="PF05359">
    <property type="entry name" value="DUF748"/>
    <property type="match status" value="1"/>
</dbReference>
<dbReference type="KEGG" id="nti:DNFV4_04616"/>
<sequence>MQRTKRFALIGLGIIAAFAVLLPLLCETLLRRAVEDIGSGLTKTPVQLREVDLSLFSGQLVLKDLSVGNPPDYQAPVALSVRAIRISLDWSSLFHRPILIREVVIEGPEVTLEGSSTRNNLTTLRDQVQAATNGTAAGPAPKGSRPSREAELAPVIVTRLRIVDTRLNMLLRAGSVETNVRGVSLREITLKDLGSAAHTTSFEDITAQILAALAAEVTGAVAKSGTGMIEEAGKKAGRSLSEAVEGVKGLFK</sequence>
<dbReference type="GO" id="GO:0090313">
    <property type="term" value="P:regulation of protein targeting to membrane"/>
    <property type="evidence" value="ECO:0007669"/>
    <property type="project" value="TreeGrafter"/>
</dbReference>
<dbReference type="PANTHER" id="PTHR30441">
    <property type="entry name" value="DUF748 DOMAIN-CONTAINING PROTEIN"/>
    <property type="match status" value="1"/>
</dbReference>
<dbReference type="PANTHER" id="PTHR30441:SF8">
    <property type="entry name" value="DUF748 DOMAIN-CONTAINING PROTEIN"/>
    <property type="match status" value="1"/>
</dbReference>
<dbReference type="Proteomes" id="UP001179121">
    <property type="component" value="Chromosome"/>
</dbReference>
<evidence type="ECO:0000313" key="2">
    <source>
        <dbReference type="Proteomes" id="UP001179121"/>
    </source>
</evidence>
<dbReference type="InterPro" id="IPR008023">
    <property type="entry name" value="DUF748"/>
</dbReference>
<dbReference type="AlphaFoldDB" id="A0AA86T9N6"/>
<name>A0AA86T9N6_9BACT</name>
<gene>
    <name evidence="1" type="ORF">DNFV4_04616</name>
</gene>